<accession>A0A4C1W5U7</accession>
<evidence type="ECO:0000313" key="2">
    <source>
        <dbReference type="EMBL" id="GBP46736.1"/>
    </source>
</evidence>
<keyword evidence="3" id="KW-1185">Reference proteome</keyword>
<comment type="caution">
    <text evidence="2">The sequence shown here is derived from an EMBL/GenBank/DDBJ whole genome shotgun (WGS) entry which is preliminary data.</text>
</comment>
<feature type="region of interest" description="Disordered" evidence="1">
    <location>
        <begin position="142"/>
        <end position="174"/>
    </location>
</feature>
<organism evidence="2 3">
    <name type="scientific">Eumeta variegata</name>
    <name type="common">Bagworm moth</name>
    <name type="synonym">Eumeta japonica</name>
    <dbReference type="NCBI Taxonomy" id="151549"/>
    <lineage>
        <taxon>Eukaryota</taxon>
        <taxon>Metazoa</taxon>
        <taxon>Ecdysozoa</taxon>
        <taxon>Arthropoda</taxon>
        <taxon>Hexapoda</taxon>
        <taxon>Insecta</taxon>
        <taxon>Pterygota</taxon>
        <taxon>Neoptera</taxon>
        <taxon>Endopterygota</taxon>
        <taxon>Lepidoptera</taxon>
        <taxon>Glossata</taxon>
        <taxon>Ditrysia</taxon>
        <taxon>Tineoidea</taxon>
        <taxon>Psychidae</taxon>
        <taxon>Oiketicinae</taxon>
        <taxon>Eumeta</taxon>
    </lineage>
</organism>
<proteinExistence type="predicted"/>
<dbReference type="Proteomes" id="UP000299102">
    <property type="component" value="Unassembled WGS sequence"/>
</dbReference>
<dbReference type="EMBL" id="BGZK01000488">
    <property type="protein sequence ID" value="GBP46736.1"/>
    <property type="molecule type" value="Genomic_DNA"/>
</dbReference>
<reference evidence="2 3" key="1">
    <citation type="journal article" date="2019" name="Commun. Biol.">
        <title>The bagworm genome reveals a unique fibroin gene that provides high tensile strength.</title>
        <authorList>
            <person name="Kono N."/>
            <person name="Nakamura H."/>
            <person name="Ohtoshi R."/>
            <person name="Tomita M."/>
            <person name="Numata K."/>
            <person name="Arakawa K."/>
        </authorList>
    </citation>
    <scope>NUCLEOTIDE SEQUENCE [LARGE SCALE GENOMIC DNA]</scope>
</reference>
<evidence type="ECO:0000256" key="1">
    <source>
        <dbReference type="SAM" id="MobiDB-lite"/>
    </source>
</evidence>
<feature type="region of interest" description="Disordered" evidence="1">
    <location>
        <begin position="66"/>
        <end position="109"/>
    </location>
</feature>
<evidence type="ECO:0000313" key="3">
    <source>
        <dbReference type="Proteomes" id="UP000299102"/>
    </source>
</evidence>
<protein>
    <submittedName>
        <fullName evidence="2">Uncharacterized protein</fullName>
    </submittedName>
</protein>
<name>A0A4C1W5U7_EUMVA</name>
<feature type="compositionally biased region" description="Low complexity" evidence="1">
    <location>
        <begin position="145"/>
        <end position="159"/>
    </location>
</feature>
<gene>
    <name evidence="2" type="ORF">EVAR_86989_1</name>
</gene>
<sequence length="231" mass="25215">MEIKGVDYESGTANMITVGTWISQWRQMKYEGIPFVSTRTEPQAKDSIIIILGYRVLQLPISLSTSTVGAPRGSERRRSAHRRARHAGAFGERRAPERPAATPALGYGTPKHDGGALRLWLFRTSTSSSLGVVEYGVSCPRAEPRSGAAPGGAQSRGAPPRAPPPARRKPNAGVQSARPCTLCCLTLQIHRSRAQRCPPADFDRVPVGVIDISRQEEEFKIDVYRASFKGH</sequence>
<dbReference type="AlphaFoldDB" id="A0A4C1W5U7"/>